<feature type="compositionally biased region" description="Basic and acidic residues" evidence="1">
    <location>
        <begin position="86"/>
        <end position="101"/>
    </location>
</feature>
<dbReference type="Proteomes" id="UP001305647">
    <property type="component" value="Unassembled WGS sequence"/>
</dbReference>
<accession>A0AAN6T0W2</accession>
<reference evidence="2" key="1">
    <citation type="journal article" date="2023" name="Mol. Phylogenet. Evol.">
        <title>Genome-scale phylogeny and comparative genomics of the fungal order Sordariales.</title>
        <authorList>
            <person name="Hensen N."/>
            <person name="Bonometti L."/>
            <person name="Westerberg I."/>
            <person name="Brannstrom I.O."/>
            <person name="Guillou S."/>
            <person name="Cros-Aarteil S."/>
            <person name="Calhoun S."/>
            <person name="Haridas S."/>
            <person name="Kuo A."/>
            <person name="Mondo S."/>
            <person name="Pangilinan J."/>
            <person name="Riley R."/>
            <person name="LaButti K."/>
            <person name="Andreopoulos B."/>
            <person name="Lipzen A."/>
            <person name="Chen C."/>
            <person name="Yan M."/>
            <person name="Daum C."/>
            <person name="Ng V."/>
            <person name="Clum A."/>
            <person name="Steindorff A."/>
            <person name="Ohm R.A."/>
            <person name="Martin F."/>
            <person name="Silar P."/>
            <person name="Natvig D.O."/>
            <person name="Lalanne C."/>
            <person name="Gautier V."/>
            <person name="Ament-Velasquez S.L."/>
            <person name="Kruys A."/>
            <person name="Hutchinson M.I."/>
            <person name="Powell A.J."/>
            <person name="Barry K."/>
            <person name="Miller A.N."/>
            <person name="Grigoriev I.V."/>
            <person name="Debuchy R."/>
            <person name="Gladieux P."/>
            <person name="Hiltunen Thoren M."/>
            <person name="Johannesson H."/>
        </authorList>
    </citation>
    <scope>NUCLEOTIDE SEQUENCE</scope>
    <source>
        <strain evidence="2">CBS 757.83</strain>
    </source>
</reference>
<comment type="caution">
    <text evidence="2">The sequence shown here is derived from an EMBL/GenBank/DDBJ whole genome shotgun (WGS) entry which is preliminary data.</text>
</comment>
<sequence length="139" mass="14975">MTFLSSIAESAARSKLRANPAQAITSMSRLQRKPVVAWPRQTVPGIACFSDGSGSSNEERTVVNRSASKSGIIGQAPASATSTPAQREKEGKTQIQRDEELRQKMEGISGDGGGSGVEYENGKPVAMKRAVRENMFRYI</sequence>
<dbReference type="EMBL" id="MU863644">
    <property type="protein sequence ID" value="KAK4099974.1"/>
    <property type="molecule type" value="Genomic_DNA"/>
</dbReference>
<feature type="region of interest" description="Disordered" evidence="1">
    <location>
        <begin position="49"/>
        <end position="101"/>
    </location>
</feature>
<protein>
    <submittedName>
        <fullName evidence="2">Uncharacterized protein</fullName>
    </submittedName>
</protein>
<organism evidence="2 3">
    <name type="scientific">Parathielavia hyrcaniae</name>
    <dbReference type="NCBI Taxonomy" id="113614"/>
    <lineage>
        <taxon>Eukaryota</taxon>
        <taxon>Fungi</taxon>
        <taxon>Dikarya</taxon>
        <taxon>Ascomycota</taxon>
        <taxon>Pezizomycotina</taxon>
        <taxon>Sordariomycetes</taxon>
        <taxon>Sordariomycetidae</taxon>
        <taxon>Sordariales</taxon>
        <taxon>Chaetomiaceae</taxon>
        <taxon>Parathielavia</taxon>
    </lineage>
</organism>
<keyword evidence="3" id="KW-1185">Reference proteome</keyword>
<evidence type="ECO:0000256" key="1">
    <source>
        <dbReference type="SAM" id="MobiDB-lite"/>
    </source>
</evidence>
<reference evidence="2" key="2">
    <citation type="submission" date="2023-05" db="EMBL/GenBank/DDBJ databases">
        <authorList>
            <consortium name="Lawrence Berkeley National Laboratory"/>
            <person name="Steindorff A."/>
            <person name="Hensen N."/>
            <person name="Bonometti L."/>
            <person name="Westerberg I."/>
            <person name="Brannstrom I.O."/>
            <person name="Guillou S."/>
            <person name="Cros-Aarteil S."/>
            <person name="Calhoun S."/>
            <person name="Haridas S."/>
            <person name="Kuo A."/>
            <person name="Mondo S."/>
            <person name="Pangilinan J."/>
            <person name="Riley R."/>
            <person name="Labutti K."/>
            <person name="Andreopoulos B."/>
            <person name="Lipzen A."/>
            <person name="Chen C."/>
            <person name="Yanf M."/>
            <person name="Daum C."/>
            <person name="Ng V."/>
            <person name="Clum A."/>
            <person name="Ohm R."/>
            <person name="Martin F."/>
            <person name="Silar P."/>
            <person name="Natvig D."/>
            <person name="Lalanne C."/>
            <person name="Gautier V."/>
            <person name="Ament-Velasquez S.L."/>
            <person name="Kruys A."/>
            <person name="Hutchinson M.I."/>
            <person name="Powell A.J."/>
            <person name="Barry K."/>
            <person name="Miller A.N."/>
            <person name="Grigoriev I.V."/>
            <person name="Debuchy R."/>
            <person name="Gladieux P."/>
            <person name="Thoren M.H."/>
            <person name="Johannesson H."/>
        </authorList>
    </citation>
    <scope>NUCLEOTIDE SEQUENCE</scope>
    <source>
        <strain evidence="2">CBS 757.83</strain>
    </source>
</reference>
<gene>
    <name evidence="2" type="ORF">N658DRAFT_451877</name>
</gene>
<proteinExistence type="predicted"/>
<evidence type="ECO:0000313" key="2">
    <source>
        <dbReference type="EMBL" id="KAK4099974.1"/>
    </source>
</evidence>
<evidence type="ECO:0000313" key="3">
    <source>
        <dbReference type="Proteomes" id="UP001305647"/>
    </source>
</evidence>
<name>A0AAN6T0W2_9PEZI</name>
<dbReference type="AlphaFoldDB" id="A0AAN6T0W2"/>